<organism evidence="1">
    <name type="scientific">marine metagenome</name>
    <dbReference type="NCBI Taxonomy" id="408172"/>
    <lineage>
        <taxon>unclassified sequences</taxon>
        <taxon>metagenomes</taxon>
        <taxon>ecological metagenomes</taxon>
    </lineage>
</organism>
<reference evidence="1" key="1">
    <citation type="submission" date="2018-05" db="EMBL/GenBank/DDBJ databases">
        <authorList>
            <person name="Lanie J.A."/>
            <person name="Ng W.-L."/>
            <person name="Kazmierczak K.M."/>
            <person name="Andrzejewski T.M."/>
            <person name="Davidsen T.M."/>
            <person name="Wayne K.J."/>
            <person name="Tettelin H."/>
            <person name="Glass J.I."/>
            <person name="Rusch D."/>
            <person name="Podicherti R."/>
            <person name="Tsui H.-C.T."/>
            <person name="Winkler M.E."/>
        </authorList>
    </citation>
    <scope>NUCLEOTIDE SEQUENCE</scope>
</reference>
<name>A0A383BKL5_9ZZZZ</name>
<dbReference type="AlphaFoldDB" id="A0A383BKL5"/>
<dbReference type="EMBL" id="UINC01201203">
    <property type="protein sequence ID" value="SVE20434.1"/>
    <property type="molecule type" value="Genomic_DNA"/>
</dbReference>
<proteinExistence type="predicted"/>
<gene>
    <name evidence="1" type="ORF">METZ01_LOCUS473288</name>
</gene>
<protein>
    <submittedName>
        <fullName evidence="1">Uncharacterized protein</fullName>
    </submittedName>
</protein>
<evidence type="ECO:0000313" key="1">
    <source>
        <dbReference type="EMBL" id="SVE20434.1"/>
    </source>
</evidence>
<accession>A0A383BKL5</accession>
<sequence length="33" mass="4048">MFFSVFSQEKWLYFLDIIIEINNNFSYIIRAKG</sequence>